<dbReference type="CDD" id="cd02199">
    <property type="entry name" value="YjgF_YER057c_UK114_like_1"/>
    <property type="match status" value="1"/>
</dbReference>
<accession>A0A523VYL9</accession>
<dbReference type="Gene3D" id="3.30.1330.40">
    <property type="entry name" value="RutC-like"/>
    <property type="match status" value="1"/>
</dbReference>
<feature type="domain" description="Endoribonuclease L-PSP/chorismate mutase-like" evidence="1">
    <location>
        <begin position="8"/>
        <end position="143"/>
    </location>
</feature>
<dbReference type="Pfam" id="PF14588">
    <property type="entry name" value="YjgF_endoribonc"/>
    <property type="match status" value="1"/>
</dbReference>
<dbReference type="EMBL" id="SOIZ01000331">
    <property type="protein sequence ID" value="TET59883.1"/>
    <property type="molecule type" value="Genomic_DNA"/>
</dbReference>
<dbReference type="PANTHER" id="PTHR43760">
    <property type="entry name" value="ENDORIBONUCLEASE-RELATED"/>
    <property type="match status" value="1"/>
</dbReference>
<evidence type="ECO:0000313" key="2">
    <source>
        <dbReference type="EMBL" id="TET59883.1"/>
    </source>
</evidence>
<dbReference type="InterPro" id="IPR035959">
    <property type="entry name" value="RutC-like_sf"/>
</dbReference>
<dbReference type="PANTHER" id="PTHR43760:SF1">
    <property type="entry name" value="ENDORIBONUCLEASE L-PSP_CHORISMATE MUTASE-LIKE DOMAIN-CONTAINING PROTEIN"/>
    <property type="match status" value="1"/>
</dbReference>
<dbReference type="SUPFAM" id="SSF55298">
    <property type="entry name" value="YjgF-like"/>
    <property type="match status" value="1"/>
</dbReference>
<organism evidence="2 3">
    <name type="scientific">Aerophobetes bacterium</name>
    <dbReference type="NCBI Taxonomy" id="2030807"/>
    <lineage>
        <taxon>Bacteria</taxon>
        <taxon>Candidatus Aerophobota</taxon>
    </lineage>
</organism>
<evidence type="ECO:0000313" key="3">
    <source>
        <dbReference type="Proteomes" id="UP000319130"/>
    </source>
</evidence>
<dbReference type="Proteomes" id="UP000319130">
    <property type="component" value="Unassembled WGS sequence"/>
</dbReference>
<comment type="caution">
    <text evidence="2">The sequence shown here is derived from an EMBL/GenBank/DDBJ whole genome shotgun (WGS) entry which is preliminary data.</text>
</comment>
<dbReference type="InterPro" id="IPR013813">
    <property type="entry name" value="Endoribo_LPSP/chorism_mut-like"/>
</dbReference>
<gene>
    <name evidence="2" type="ORF">E3J48_07305</name>
</gene>
<dbReference type="AlphaFoldDB" id="A0A523VYL9"/>
<name>A0A523VYL9_UNCAE</name>
<protein>
    <submittedName>
        <fullName evidence="2">RidA family protein</fullName>
    </submittedName>
</protein>
<sequence length="152" mass="16704">MKIEQKIEQLGHKLPEVPEPLGVYIPALKVSDILFLTGVIPEVDGEVKYKGKLGKDLTIKEGYEAAKICAFNALAVAKNYLGDLDRIERIIKVIGYINSAQGFINQPKVLNGTSEFFVKIFGEKGQHVRLAIGVAELPANACIEVEVVMHTK</sequence>
<reference evidence="2 3" key="1">
    <citation type="submission" date="2019-03" db="EMBL/GenBank/DDBJ databases">
        <title>Metabolic potential of uncultured bacteria and archaea associated with petroleum seepage in deep-sea sediments.</title>
        <authorList>
            <person name="Dong X."/>
            <person name="Hubert C."/>
        </authorList>
    </citation>
    <scope>NUCLEOTIDE SEQUENCE [LARGE SCALE GENOMIC DNA]</scope>
    <source>
        <strain evidence="2">E29_bin52</strain>
    </source>
</reference>
<evidence type="ECO:0000259" key="1">
    <source>
        <dbReference type="Pfam" id="PF14588"/>
    </source>
</evidence>
<proteinExistence type="predicted"/>